<feature type="domain" description="Capsule synthesis protein CapA" evidence="2">
    <location>
        <begin position="55"/>
        <end position="300"/>
    </location>
</feature>
<protein>
    <submittedName>
        <fullName evidence="3">CapA family protein</fullName>
        <ecNumber evidence="3">3.1.-.-</ecNumber>
    </submittedName>
</protein>
<organism evidence="3 4">
    <name type="scientific">Niallia hominis</name>
    <dbReference type="NCBI Taxonomy" id="3133173"/>
    <lineage>
        <taxon>Bacteria</taxon>
        <taxon>Bacillati</taxon>
        <taxon>Bacillota</taxon>
        <taxon>Bacilli</taxon>
        <taxon>Bacillales</taxon>
        <taxon>Bacillaceae</taxon>
        <taxon>Niallia</taxon>
    </lineage>
</organism>
<dbReference type="InterPro" id="IPR019079">
    <property type="entry name" value="Capsule_synth_CapA"/>
</dbReference>
<comment type="similarity">
    <text evidence="1">Belongs to the CapA family.</text>
</comment>
<evidence type="ECO:0000256" key="1">
    <source>
        <dbReference type="ARBA" id="ARBA00005662"/>
    </source>
</evidence>
<dbReference type="RefSeq" id="WP_035416766.1">
    <property type="nucleotide sequence ID" value="NZ_JBBMFN010000012.1"/>
</dbReference>
<dbReference type="CDD" id="cd07381">
    <property type="entry name" value="MPP_CapA"/>
    <property type="match status" value="1"/>
</dbReference>
<gene>
    <name evidence="3" type="ORF">WMO63_07435</name>
</gene>
<sequence>MNKRKIIYMFFLIVALCILVSVGMSKFSPSTSKESHSISGRNIHELAKEENKKITIAAIGDILIHDRVYNDAREGDYYNFDKMLANLSSELKKPDLLLANQETIVAGETIGLSGYPTFNSPHEIADTIKKAGVDIVTTANNHALDRGVKAQKLSIDYLNQIDLPHVGTYLNKDDQDKIVVLEKNDVKIAYLAYTYGLNGIPVPKGSEYIVNVIDKEKMSNEIQRAKKVADVIVMAVHWGNEYERYPSNEQKELAQFFIDEGVHIIFGSHPHVLQPIEWLEGKNGQKGLVVYSLGNFLSGQDEEYRDIGGMVTITVNKLQRGNSTTITLDQPTFYPTFVASKNESNYIMHPLVTSEEAVDKYGASIYKKIMDHMLIEGQAE</sequence>
<keyword evidence="3" id="KW-0378">Hydrolase</keyword>
<dbReference type="InterPro" id="IPR029052">
    <property type="entry name" value="Metallo-depent_PP-like"/>
</dbReference>
<comment type="caution">
    <text evidence="3">The sequence shown here is derived from an EMBL/GenBank/DDBJ whole genome shotgun (WGS) entry which is preliminary data.</text>
</comment>
<keyword evidence="4" id="KW-1185">Reference proteome</keyword>
<accession>A0ABV1EWN5</accession>
<dbReference type="SMART" id="SM00854">
    <property type="entry name" value="PGA_cap"/>
    <property type="match status" value="1"/>
</dbReference>
<dbReference type="SUPFAM" id="SSF56300">
    <property type="entry name" value="Metallo-dependent phosphatases"/>
    <property type="match status" value="1"/>
</dbReference>
<evidence type="ECO:0000313" key="4">
    <source>
        <dbReference type="Proteomes" id="UP001465426"/>
    </source>
</evidence>
<dbReference type="InterPro" id="IPR052169">
    <property type="entry name" value="CW_Biosynth-Accessory"/>
</dbReference>
<proteinExistence type="inferred from homology"/>
<reference evidence="3 4" key="1">
    <citation type="submission" date="2024-03" db="EMBL/GenBank/DDBJ databases">
        <title>Human intestinal bacterial collection.</title>
        <authorList>
            <person name="Pauvert C."/>
            <person name="Hitch T.C.A."/>
            <person name="Clavel T."/>
        </authorList>
    </citation>
    <scope>NUCLEOTIDE SEQUENCE [LARGE SCALE GENOMIC DNA]</scope>
    <source>
        <strain evidence="3 4">CLA-SR-H024</strain>
    </source>
</reference>
<dbReference type="Proteomes" id="UP001465426">
    <property type="component" value="Unassembled WGS sequence"/>
</dbReference>
<dbReference type="GO" id="GO:0016787">
    <property type="term" value="F:hydrolase activity"/>
    <property type="evidence" value="ECO:0007669"/>
    <property type="project" value="UniProtKB-KW"/>
</dbReference>
<evidence type="ECO:0000313" key="3">
    <source>
        <dbReference type="EMBL" id="MEQ2465498.1"/>
    </source>
</evidence>
<dbReference type="PANTHER" id="PTHR33393">
    <property type="entry name" value="POLYGLUTAMINE SYNTHESIS ACCESSORY PROTEIN RV0574C-RELATED"/>
    <property type="match status" value="1"/>
</dbReference>
<evidence type="ECO:0000259" key="2">
    <source>
        <dbReference type="SMART" id="SM00854"/>
    </source>
</evidence>
<dbReference type="Gene3D" id="3.60.21.10">
    <property type="match status" value="1"/>
</dbReference>
<dbReference type="EMBL" id="JBBMFN010000012">
    <property type="protein sequence ID" value="MEQ2465498.1"/>
    <property type="molecule type" value="Genomic_DNA"/>
</dbReference>
<dbReference type="PANTHER" id="PTHR33393:SF12">
    <property type="entry name" value="CAPSULE BIOSYNTHESIS PROTEIN CAPA"/>
    <property type="match status" value="1"/>
</dbReference>
<name>A0ABV1EWN5_9BACI</name>
<dbReference type="EC" id="3.1.-.-" evidence="3"/>
<dbReference type="Pfam" id="PF09587">
    <property type="entry name" value="PGA_cap"/>
    <property type="match status" value="1"/>
</dbReference>